<reference evidence="3 4" key="1">
    <citation type="journal article" date="2013" name="Genome Announc.">
        <title>Complete Genome Sequence of an Oral Commensal, Streptococcus oligofermentans Strain AS 1.3089.</title>
        <authorList>
            <person name="Tong H."/>
            <person name="Shang N."/>
            <person name="Liu L."/>
            <person name="Wang X."/>
            <person name="Cai J."/>
            <person name="Dong X."/>
        </authorList>
    </citation>
    <scope>NUCLEOTIDE SEQUENCE [LARGE SCALE GENOMIC DNA]</scope>
    <source>
        <strain evidence="3 4">AS 1.3089</strain>
    </source>
</reference>
<dbReference type="RefSeq" id="WP_015604204.1">
    <property type="nucleotide sequence ID" value="NC_021175.1"/>
</dbReference>
<dbReference type="SMART" id="SM00530">
    <property type="entry name" value="HTH_XRE"/>
    <property type="match status" value="1"/>
</dbReference>
<evidence type="ECO:0000313" key="4">
    <source>
        <dbReference type="Proteomes" id="UP000013306"/>
    </source>
</evidence>
<keyword evidence="1" id="KW-0238">DNA-binding</keyword>
<dbReference type="Proteomes" id="UP000013306">
    <property type="component" value="Chromosome"/>
</dbReference>
<dbReference type="SUPFAM" id="SSF47413">
    <property type="entry name" value="lambda repressor-like DNA-binding domains"/>
    <property type="match status" value="1"/>
</dbReference>
<gene>
    <name evidence="3" type="ORF">I872_00260</name>
</gene>
<dbReference type="PANTHER" id="PTHR46797:SF1">
    <property type="entry name" value="METHYLPHOSPHONATE SYNTHASE"/>
    <property type="match status" value="1"/>
</dbReference>
<proteinExistence type="predicted"/>
<dbReference type="InterPro" id="IPR010982">
    <property type="entry name" value="Lambda_DNA-bd_dom_sf"/>
</dbReference>
<feature type="domain" description="HTH cro/C1-type" evidence="2">
    <location>
        <begin position="8"/>
        <end position="62"/>
    </location>
</feature>
<keyword evidence="4" id="KW-1185">Reference proteome</keyword>
<dbReference type="InterPro" id="IPR001387">
    <property type="entry name" value="Cro/C1-type_HTH"/>
</dbReference>
<evidence type="ECO:0000313" key="3">
    <source>
        <dbReference type="EMBL" id="AGK70191.1"/>
    </source>
</evidence>
<dbReference type="EMBL" id="CP004409">
    <property type="protein sequence ID" value="AGK70191.1"/>
    <property type="molecule type" value="Genomic_DNA"/>
</dbReference>
<dbReference type="CDD" id="cd00093">
    <property type="entry name" value="HTH_XRE"/>
    <property type="match status" value="1"/>
</dbReference>
<name>A0ABN4B7N3_STRCR</name>
<dbReference type="Gene3D" id="1.10.260.40">
    <property type="entry name" value="lambda repressor-like DNA-binding domains"/>
    <property type="match status" value="1"/>
</dbReference>
<sequence>MNNVGKRIEELRKQKGLSRPAFCDDESGLSVRQLARIEKGEFHPTLKTLEHIAEKLEIPAYILMPDYQELPERYKEIKYFLLHHPDYGDKKLQEQKDAYFDEIFEDFYENLPRDEQIMIDCLQAIDQVRAGQNSLYGQGVLENSFDSLVDVEPFHTSTLLKSRLYFLCALMDGLNSGFIKETTQEEIVLLFKKLCHQIEETELEDLYLLRDALFAALCCLELVGEFSYFKMAVDKLNYIMNRTRDFQKKPLILMVEWKYYIQCDFNEANRKYKEAKMVAQIFGNEELITSLDGEWKEDIKNIFNNF</sequence>
<organism evidence="3 4">
    <name type="scientific">Streptococcus cristatus AS 1.3089</name>
    <dbReference type="NCBI Taxonomy" id="1302863"/>
    <lineage>
        <taxon>Bacteria</taxon>
        <taxon>Bacillati</taxon>
        <taxon>Bacillota</taxon>
        <taxon>Bacilli</taxon>
        <taxon>Lactobacillales</taxon>
        <taxon>Streptococcaceae</taxon>
        <taxon>Streptococcus</taxon>
    </lineage>
</organism>
<dbReference type="PANTHER" id="PTHR46797">
    <property type="entry name" value="HTH-TYPE TRANSCRIPTIONAL REGULATOR"/>
    <property type="match status" value="1"/>
</dbReference>
<dbReference type="Pfam" id="PF01381">
    <property type="entry name" value="HTH_3"/>
    <property type="match status" value="1"/>
</dbReference>
<dbReference type="InterPro" id="IPR050807">
    <property type="entry name" value="TransReg_Diox_bact_type"/>
</dbReference>
<dbReference type="Pfam" id="PF18710">
    <property type="entry name" value="ComR_TPR"/>
    <property type="match status" value="1"/>
</dbReference>
<dbReference type="PROSITE" id="PS50943">
    <property type="entry name" value="HTH_CROC1"/>
    <property type="match status" value="1"/>
</dbReference>
<evidence type="ECO:0000259" key="2">
    <source>
        <dbReference type="PROSITE" id="PS50943"/>
    </source>
</evidence>
<dbReference type="InterPro" id="IPR040799">
    <property type="entry name" value="ComR_TPR"/>
</dbReference>
<evidence type="ECO:0000256" key="1">
    <source>
        <dbReference type="ARBA" id="ARBA00023125"/>
    </source>
</evidence>
<accession>A0ABN4B7N3</accession>
<protein>
    <submittedName>
        <fullName evidence="3">Transcriptional regulator PlcR</fullName>
    </submittedName>
</protein>